<name>A0A6J4UTD4_9BACT</name>
<evidence type="ECO:0000256" key="6">
    <source>
        <dbReference type="ARBA" id="ARBA00023136"/>
    </source>
</evidence>
<feature type="transmembrane region" description="Helical" evidence="8">
    <location>
        <begin position="323"/>
        <end position="345"/>
    </location>
</feature>
<dbReference type="SUPFAM" id="SSF103473">
    <property type="entry name" value="MFS general substrate transporter"/>
    <property type="match status" value="1"/>
</dbReference>
<dbReference type="InterPro" id="IPR020846">
    <property type="entry name" value="MFS_dom"/>
</dbReference>
<evidence type="ECO:0000256" key="8">
    <source>
        <dbReference type="SAM" id="Phobius"/>
    </source>
</evidence>
<dbReference type="GO" id="GO:0022857">
    <property type="term" value="F:transmembrane transporter activity"/>
    <property type="evidence" value="ECO:0007669"/>
    <property type="project" value="InterPro"/>
</dbReference>
<feature type="transmembrane region" description="Helical" evidence="8">
    <location>
        <begin position="294"/>
        <end position="317"/>
    </location>
</feature>
<evidence type="ECO:0000256" key="5">
    <source>
        <dbReference type="ARBA" id="ARBA00022989"/>
    </source>
</evidence>
<gene>
    <name evidence="10" type="ORF">AVDCRST_MAG88-1361</name>
</gene>
<evidence type="ECO:0000256" key="3">
    <source>
        <dbReference type="ARBA" id="ARBA00022475"/>
    </source>
</evidence>
<protein>
    <submittedName>
        <fullName evidence="10">Uncharacterized MFS-type transporter</fullName>
    </submittedName>
</protein>
<dbReference type="PANTHER" id="PTHR42718:SF42">
    <property type="entry name" value="EXPORT PROTEIN"/>
    <property type="match status" value="1"/>
</dbReference>
<dbReference type="InterPro" id="IPR004638">
    <property type="entry name" value="EmrB-like"/>
</dbReference>
<feature type="region of interest" description="Disordered" evidence="7">
    <location>
        <begin position="531"/>
        <end position="550"/>
    </location>
</feature>
<sequence>MAHIGRSPCDEGVIRAGRPAATHAAGADPRAGRWVLVATILGSSMAFIDGTVVNVALPALQADLHATAAGVQWVVESYALLLAALILVGGSLGDHFGRRRVFVAGVALFTAASVWCGLAPNVGQLIAARAVQGIGGALLVPGSLAIISATFGGAERGRAIGTWSGFTGITTAFGPVLGGWLVENVSWRWVFFLNVPLAAAVLLVTFWRVPESRDESATGGLGGLDWAGAGLATIGLAGVVYGLIEAGGHGFAAPRVLGSLAVGLAALAGFLAVERRGRAPMMPLGLFQSRTFSGANLLTLFLYAALGGALFFLPFNLIQVQGYSATAAGAANLPFIVIMFVLSRWAGGLVGRYGPKLPLTIGPVIAAAGFLLFARPGIGDSYWTGFFPAIVVLGLGMACAVAPLTTTVMGAVEDSHSGVASGINNAVSRTAGLLAIAVLSIVVAGAFGRALDERLATIPLSEADRAAIWAQRSQLAGAEPPPGVEGGVRAAVERAIDEAFVGGFRLAMIIAAGLALASALSAALLIEGKGAPAPQSPRVTGARHEEATAD</sequence>
<evidence type="ECO:0000256" key="4">
    <source>
        <dbReference type="ARBA" id="ARBA00022692"/>
    </source>
</evidence>
<feature type="transmembrane region" description="Helical" evidence="8">
    <location>
        <begin position="357"/>
        <end position="374"/>
    </location>
</feature>
<evidence type="ECO:0000313" key="10">
    <source>
        <dbReference type="EMBL" id="CAA9559273.1"/>
    </source>
</evidence>
<evidence type="ECO:0000259" key="9">
    <source>
        <dbReference type="PROSITE" id="PS50850"/>
    </source>
</evidence>
<keyword evidence="3" id="KW-1003">Cell membrane</keyword>
<keyword evidence="5 8" id="KW-1133">Transmembrane helix</keyword>
<keyword evidence="4 8" id="KW-0812">Transmembrane</keyword>
<feature type="transmembrane region" description="Helical" evidence="8">
    <location>
        <begin position="126"/>
        <end position="147"/>
    </location>
</feature>
<feature type="transmembrane region" description="Helical" evidence="8">
    <location>
        <begin position="69"/>
        <end position="89"/>
    </location>
</feature>
<comment type="subcellular location">
    <subcellularLocation>
        <location evidence="1">Cell membrane</location>
        <topology evidence="1">Multi-pass membrane protein</topology>
    </subcellularLocation>
</comment>
<feature type="transmembrane region" description="Helical" evidence="8">
    <location>
        <begin position="221"/>
        <end position="244"/>
    </location>
</feature>
<evidence type="ECO:0000256" key="1">
    <source>
        <dbReference type="ARBA" id="ARBA00004651"/>
    </source>
</evidence>
<feature type="transmembrane region" description="Helical" evidence="8">
    <location>
        <begin position="187"/>
        <end position="209"/>
    </location>
</feature>
<dbReference type="NCBIfam" id="TIGR00711">
    <property type="entry name" value="efflux_EmrB"/>
    <property type="match status" value="1"/>
</dbReference>
<keyword evidence="2" id="KW-0813">Transport</keyword>
<organism evidence="10">
    <name type="scientific">uncultured Thermomicrobiales bacterium</name>
    <dbReference type="NCBI Taxonomy" id="1645740"/>
    <lineage>
        <taxon>Bacteria</taxon>
        <taxon>Pseudomonadati</taxon>
        <taxon>Thermomicrobiota</taxon>
        <taxon>Thermomicrobia</taxon>
        <taxon>Thermomicrobiales</taxon>
        <taxon>environmental samples</taxon>
    </lineage>
</organism>
<evidence type="ECO:0000256" key="7">
    <source>
        <dbReference type="SAM" id="MobiDB-lite"/>
    </source>
</evidence>
<dbReference type="EMBL" id="CADCWM010000441">
    <property type="protein sequence ID" value="CAA9559273.1"/>
    <property type="molecule type" value="Genomic_DNA"/>
</dbReference>
<feature type="transmembrane region" description="Helical" evidence="8">
    <location>
        <begin position="34"/>
        <end position="57"/>
    </location>
</feature>
<evidence type="ECO:0000256" key="2">
    <source>
        <dbReference type="ARBA" id="ARBA00022448"/>
    </source>
</evidence>
<dbReference type="PROSITE" id="PS50850">
    <property type="entry name" value="MFS"/>
    <property type="match status" value="1"/>
</dbReference>
<dbReference type="InterPro" id="IPR011701">
    <property type="entry name" value="MFS"/>
</dbReference>
<feature type="transmembrane region" description="Helical" evidence="8">
    <location>
        <begin position="256"/>
        <end position="273"/>
    </location>
</feature>
<feature type="domain" description="Major facilitator superfamily (MFS) profile" evidence="9">
    <location>
        <begin position="35"/>
        <end position="530"/>
    </location>
</feature>
<feature type="transmembrane region" description="Helical" evidence="8">
    <location>
        <begin position="159"/>
        <end position="181"/>
    </location>
</feature>
<feature type="transmembrane region" description="Helical" evidence="8">
    <location>
        <begin position="433"/>
        <end position="451"/>
    </location>
</feature>
<dbReference type="PANTHER" id="PTHR42718">
    <property type="entry name" value="MAJOR FACILITATOR SUPERFAMILY MULTIDRUG TRANSPORTER MFSC"/>
    <property type="match status" value="1"/>
</dbReference>
<dbReference type="AlphaFoldDB" id="A0A6J4UTD4"/>
<feature type="transmembrane region" description="Helical" evidence="8">
    <location>
        <begin position="101"/>
        <end position="120"/>
    </location>
</feature>
<accession>A0A6J4UTD4</accession>
<dbReference type="Gene3D" id="1.20.1720.10">
    <property type="entry name" value="Multidrug resistance protein D"/>
    <property type="match status" value="1"/>
</dbReference>
<dbReference type="CDD" id="cd17321">
    <property type="entry name" value="MFS_MMR_MDR_like"/>
    <property type="match status" value="1"/>
</dbReference>
<dbReference type="Pfam" id="PF07690">
    <property type="entry name" value="MFS_1"/>
    <property type="match status" value="1"/>
</dbReference>
<dbReference type="GO" id="GO:0005886">
    <property type="term" value="C:plasma membrane"/>
    <property type="evidence" value="ECO:0007669"/>
    <property type="project" value="UniProtKB-SubCell"/>
</dbReference>
<dbReference type="Gene3D" id="1.20.1250.20">
    <property type="entry name" value="MFS general substrate transporter like domains"/>
    <property type="match status" value="1"/>
</dbReference>
<proteinExistence type="predicted"/>
<feature type="transmembrane region" description="Helical" evidence="8">
    <location>
        <begin position="386"/>
        <end position="412"/>
    </location>
</feature>
<feature type="transmembrane region" description="Helical" evidence="8">
    <location>
        <begin position="506"/>
        <end position="526"/>
    </location>
</feature>
<dbReference type="InterPro" id="IPR036259">
    <property type="entry name" value="MFS_trans_sf"/>
</dbReference>
<reference evidence="10" key="1">
    <citation type="submission" date="2020-02" db="EMBL/GenBank/DDBJ databases">
        <authorList>
            <person name="Meier V. D."/>
        </authorList>
    </citation>
    <scope>NUCLEOTIDE SEQUENCE</scope>
    <source>
        <strain evidence="10">AVDCRST_MAG88</strain>
    </source>
</reference>
<keyword evidence="6 8" id="KW-0472">Membrane</keyword>